<dbReference type="Pfam" id="PF00102">
    <property type="entry name" value="Y_phosphatase"/>
    <property type="match status" value="2"/>
</dbReference>
<dbReference type="KEGG" id="ppyr:116171927"/>
<dbReference type="InterPro" id="IPR050348">
    <property type="entry name" value="Protein-Tyr_Phosphatase"/>
</dbReference>
<evidence type="ECO:0000256" key="2">
    <source>
        <dbReference type="ARBA" id="ARBA00022729"/>
    </source>
</evidence>
<dbReference type="CDD" id="cd14549">
    <property type="entry name" value="R5-PTPc-1"/>
    <property type="match status" value="1"/>
</dbReference>
<keyword evidence="3" id="KW-0378">Hydrolase</keyword>
<comment type="catalytic activity">
    <reaction evidence="6">
        <text>O-phospho-L-tyrosyl-[protein] + H2O = L-tyrosyl-[protein] + phosphate</text>
        <dbReference type="Rhea" id="RHEA:10684"/>
        <dbReference type="Rhea" id="RHEA-COMP:10136"/>
        <dbReference type="Rhea" id="RHEA-COMP:20101"/>
        <dbReference type="ChEBI" id="CHEBI:15377"/>
        <dbReference type="ChEBI" id="CHEBI:43474"/>
        <dbReference type="ChEBI" id="CHEBI:46858"/>
        <dbReference type="ChEBI" id="CHEBI:61978"/>
        <dbReference type="EC" id="3.1.3.48"/>
    </reaction>
</comment>
<feature type="domain" description="Tyrosine specific protein phosphatases" evidence="9">
    <location>
        <begin position="533"/>
        <end position="607"/>
    </location>
</feature>
<dbReference type="SUPFAM" id="SSF49265">
    <property type="entry name" value="Fibronectin type III"/>
    <property type="match status" value="1"/>
</dbReference>
<evidence type="ECO:0000259" key="9">
    <source>
        <dbReference type="PROSITE" id="PS50056"/>
    </source>
</evidence>
<dbReference type="SUPFAM" id="SSF52799">
    <property type="entry name" value="(Phosphotyrosine protein) phosphatases II"/>
    <property type="match status" value="2"/>
</dbReference>
<dbReference type="CDD" id="cd00063">
    <property type="entry name" value="FN3"/>
    <property type="match status" value="2"/>
</dbReference>
<evidence type="ECO:0000259" key="10">
    <source>
        <dbReference type="PROSITE" id="PS50853"/>
    </source>
</evidence>
<name>A0A1Y1KKR4_PHOPY</name>
<feature type="domain" description="Tyrosine-protein phosphatase" evidence="8">
    <location>
        <begin position="651"/>
        <end position="903"/>
    </location>
</feature>
<dbReference type="GO" id="GO:0004725">
    <property type="term" value="F:protein tyrosine phosphatase activity"/>
    <property type="evidence" value="ECO:0007669"/>
    <property type="project" value="UniProtKB-EC"/>
</dbReference>
<dbReference type="PROSITE" id="PS50056">
    <property type="entry name" value="TYR_PHOSPHATASE_2"/>
    <property type="match status" value="1"/>
</dbReference>
<dbReference type="SMART" id="SM00060">
    <property type="entry name" value="FN3"/>
    <property type="match status" value="2"/>
</dbReference>
<feature type="domain" description="Fibronectin type-III" evidence="10">
    <location>
        <begin position="133"/>
        <end position="238"/>
    </location>
</feature>
<dbReference type="GO" id="GO:0048666">
    <property type="term" value="P:neuron development"/>
    <property type="evidence" value="ECO:0007669"/>
    <property type="project" value="UniProtKB-ARBA"/>
</dbReference>
<dbReference type="GeneID" id="116171927"/>
<protein>
    <submittedName>
        <fullName evidence="11">Uncharacterized protein</fullName>
    </submittedName>
</protein>
<dbReference type="Gene3D" id="3.90.190.10">
    <property type="entry name" value="Protein tyrosine phosphatase superfamily"/>
    <property type="match status" value="2"/>
</dbReference>
<keyword evidence="7" id="KW-1133">Transmembrane helix</keyword>
<evidence type="ECO:0000313" key="11">
    <source>
        <dbReference type="EMBL" id="JAV60850.1"/>
    </source>
</evidence>
<evidence type="ECO:0000256" key="6">
    <source>
        <dbReference type="ARBA" id="ARBA00051722"/>
    </source>
</evidence>
<keyword evidence="2" id="KW-0732">Signal</keyword>
<dbReference type="PROSITE" id="PS00383">
    <property type="entry name" value="TYR_PHOSPHATASE_1"/>
    <property type="match status" value="1"/>
</dbReference>
<feature type="transmembrane region" description="Helical" evidence="7">
    <location>
        <begin position="253"/>
        <end position="278"/>
    </location>
</feature>
<dbReference type="InterPro" id="IPR000242">
    <property type="entry name" value="PTP_cat"/>
</dbReference>
<evidence type="ECO:0000259" key="8">
    <source>
        <dbReference type="PROSITE" id="PS50055"/>
    </source>
</evidence>
<dbReference type="Pfam" id="PF00041">
    <property type="entry name" value="fn3"/>
    <property type="match status" value="2"/>
</dbReference>
<dbReference type="GO" id="GO:0016020">
    <property type="term" value="C:membrane"/>
    <property type="evidence" value="ECO:0007669"/>
    <property type="project" value="UniProtKB-SubCell"/>
</dbReference>
<dbReference type="AlphaFoldDB" id="A0A1Y1KKR4"/>
<dbReference type="SMART" id="SM00404">
    <property type="entry name" value="PTPc_motif"/>
    <property type="match status" value="2"/>
</dbReference>
<comment type="subcellular location">
    <subcellularLocation>
        <location evidence="1">Membrane</location>
        <topology evidence="1">Single-pass membrane protein</topology>
    </subcellularLocation>
</comment>
<dbReference type="PROSITE" id="PS50055">
    <property type="entry name" value="TYR_PHOSPHATASE_PTP"/>
    <property type="match status" value="2"/>
</dbReference>
<dbReference type="FunFam" id="3.90.190.10:FF:000013">
    <property type="entry name" value="receptor-type tyrosine-protein phosphatase zeta isoform X1"/>
    <property type="match status" value="1"/>
</dbReference>
<dbReference type="PANTHER" id="PTHR19134">
    <property type="entry name" value="RECEPTOR-TYPE TYROSINE-PROTEIN PHOSPHATASE"/>
    <property type="match status" value="1"/>
</dbReference>
<evidence type="ECO:0000256" key="1">
    <source>
        <dbReference type="ARBA" id="ARBA00004167"/>
    </source>
</evidence>
<sequence length="947" mass="108225">MDHVAVCVLMATLAHVTNQHYTSTTDGYTVIDMEVPSKPLNITVLGVTSTSVYLSWSEPLRANGPIDGYRIYFMHANLTGVQTHRIHGGGSNIQYNLTQLKPNTEYDIWVKAFTAKNEGERSDSIINKTDISGPSPPIILNLTCQAQDTIFLHWQRPLESPSTIDFYHIYIYTIGALVYDNITLPTSKEHLQTSYSIKNLTTDMLYHVQISAASYSHYTDKLIEGQLSEPKEVLVQSNCDKIQQYMRHTTNELSAGMIAGVGCAAFAFLLSILAFFIWRKCFHSTYYYLDDLPCSVPSTSLDWNVASDPSGDYKGAIPVDMFGKHVAELHADGDIGFSKEYEAIQSNHDEYSSEHSQHTDNRAKNRYLNIIAYDHSRVQLLQMPGQKKNIDYINANYIDGFQWSKAYIGTQGPLPSTFDCFWRMVWEQRVTIIVMITNLVERGRGTVAFPFVQCDTGRYERKCDMYWPKEGTETYGVIQVKLVKEDIMATYTVRTLQIRHLRIKKKKAAMAEKLVYQYHYTNWPDHGTPDHPLPVLHFVKKSASANPPDGGPIIVHCSAGVGRTGTYIVLDAMLKQIRSRSEVNIFGFLRHIRSQRNFLVQTEEQYIFIHDALLEAIESGETNIKKEQIPKYVQILQSSNVEEKTEPWKPLEYQFKLVTSFQCKDFNVISANKVINKPKNRSEIVSVESSRVHLTPKPGEDGSDYINATWIQGYNSLREFIITQHPMKETIKDFWQMVWDHNAQTIVMLSIIDEEFEMFWPTEQESIDSDNYKIKLSSEQTEATYVTRDFVMQSLQDDYELHVRMVHWTNWPRQCVYISEIFQLPNAVQETQLGYQNGPVVVVDRFGSSDAATYCCLTTLKKQLTYENHADIYMYSKLYHNKRPGLWVSCDNYLRLHLALQALCTKSEDTPDLYAMANGAINGSLSNEYHSVPPEGMEAMGTGFTVA</sequence>
<feature type="domain" description="Tyrosine-protein phosphatase" evidence="8">
    <location>
        <begin position="337"/>
        <end position="616"/>
    </location>
</feature>
<evidence type="ECO:0000256" key="7">
    <source>
        <dbReference type="SAM" id="Phobius"/>
    </source>
</evidence>
<keyword evidence="4" id="KW-0904">Protein phosphatase</keyword>
<keyword evidence="7" id="KW-0812">Transmembrane</keyword>
<evidence type="ECO:0000256" key="5">
    <source>
        <dbReference type="ARBA" id="ARBA00023136"/>
    </source>
</evidence>
<organism evidence="11">
    <name type="scientific">Photinus pyralis</name>
    <name type="common">Common eastern firefly</name>
    <name type="synonym">Lampyris pyralis</name>
    <dbReference type="NCBI Taxonomy" id="7054"/>
    <lineage>
        <taxon>Eukaryota</taxon>
        <taxon>Metazoa</taxon>
        <taxon>Ecdysozoa</taxon>
        <taxon>Arthropoda</taxon>
        <taxon>Hexapoda</taxon>
        <taxon>Insecta</taxon>
        <taxon>Pterygota</taxon>
        <taxon>Neoptera</taxon>
        <taxon>Endopterygota</taxon>
        <taxon>Coleoptera</taxon>
        <taxon>Polyphaga</taxon>
        <taxon>Elateriformia</taxon>
        <taxon>Elateroidea</taxon>
        <taxon>Lampyridae</taxon>
        <taxon>Lampyrinae</taxon>
        <taxon>Photinus</taxon>
    </lineage>
</organism>
<accession>A0A1Y1KKR4</accession>
<dbReference type="InterPro" id="IPR000387">
    <property type="entry name" value="Tyr_Pase_dom"/>
</dbReference>
<dbReference type="InterPro" id="IPR016130">
    <property type="entry name" value="Tyr_Pase_AS"/>
</dbReference>
<dbReference type="Gene3D" id="2.60.40.10">
    <property type="entry name" value="Immunoglobulins"/>
    <property type="match status" value="2"/>
</dbReference>
<dbReference type="SMART" id="SM00194">
    <property type="entry name" value="PTPc"/>
    <property type="match status" value="2"/>
</dbReference>
<dbReference type="OrthoDB" id="6022401at2759"/>
<dbReference type="InterPro" id="IPR029021">
    <property type="entry name" value="Prot-tyrosine_phosphatase-like"/>
</dbReference>
<dbReference type="InterPro" id="IPR013783">
    <property type="entry name" value="Ig-like_fold"/>
</dbReference>
<evidence type="ECO:0000256" key="3">
    <source>
        <dbReference type="ARBA" id="ARBA00022801"/>
    </source>
</evidence>
<dbReference type="GO" id="GO:0009653">
    <property type="term" value="P:anatomical structure morphogenesis"/>
    <property type="evidence" value="ECO:0007669"/>
    <property type="project" value="UniProtKB-ARBA"/>
</dbReference>
<reference evidence="11" key="1">
    <citation type="journal article" date="2016" name="Sci. Rep.">
        <title>Molecular characterization of firefly nuptial gifts: a multi-omics approach sheds light on postcopulatory sexual selection.</title>
        <authorList>
            <person name="Al-Wathiqui N."/>
            <person name="Fallon T.R."/>
            <person name="South A."/>
            <person name="Weng J.K."/>
            <person name="Lewis S.M."/>
        </authorList>
    </citation>
    <scope>NUCLEOTIDE SEQUENCE</scope>
</reference>
<dbReference type="InterPro" id="IPR003961">
    <property type="entry name" value="FN3_dom"/>
</dbReference>
<dbReference type="EMBL" id="GEZM01084012">
    <property type="protein sequence ID" value="JAV60850.1"/>
    <property type="molecule type" value="Transcribed_RNA"/>
</dbReference>
<dbReference type="RefSeq" id="XP_031344831.1">
    <property type="nucleotide sequence ID" value="XM_031488971.1"/>
</dbReference>
<feature type="domain" description="Fibronectin type-III" evidence="10">
    <location>
        <begin position="38"/>
        <end position="132"/>
    </location>
</feature>
<proteinExistence type="predicted"/>
<dbReference type="FunFam" id="3.90.190.10:FF:000068">
    <property type="entry name" value="receptor-type tyrosine-protein phosphatase zeta"/>
    <property type="match status" value="1"/>
</dbReference>
<keyword evidence="5 7" id="KW-0472">Membrane</keyword>
<dbReference type="InterPro" id="IPR003595">
    <property type="entry name" value="Tyr_Pase_cat"/>
</dbReference>
<dbReference type="PRINTS" id="PR00700">
    <property type="entry name" value="PRTYPHPHTASE"/>
</dbReference>
<evidence type="ECO:0000256" key="4">
    <source>
        <dbReference type="ARBA" id="ARBA00022912"/>
    </source>
</evidence>
<dbReference type="InterPro" id="IPR036116">
    <property type="entry name" value="FN3_sf"/>
</dbReference>
<dbReference type="PROSITE" id="PS50853">
    <property type="entry name" value="FN3"/>
    <property type="match status" value="2"/>
</dbReference>
<dbReference type="PANTHER" id="PTHR19134:SF540">
    <property type="entry name" value="TYROSINE-PROTEIN PHOSPHATASE 99A"/>
    <property type="match status" value="1"/>
</dbReference>